<evidence type="ECO:0000256" key="1">
    <source>
        <dbReference type="ARBA" id="ARBA00008045"/>
    </source>
</evidence>
<dbReference type="InterPro" id="IPR009053">
    <property type="entry name" value="Prefoldin"/>
</dbReference>
<comment type="subunit">
    <text evidence="2">Heterohexamer of two PFD-alpha type and four PFD-beta type subunits.</text>
</comment>
<dbReference type="Proteomes" id="UP000078542">
    <property type="component" value="Unassembled WGS sequence"/>
</dbReference>
<dbReference type="AlphaFoldDB" id="A0A151IBK7"/>
<dbReference type="FunFam" id="1.10.287.370:FF:000002">
    <property type="entry name" value="Prefoldin subunit 2"/>
    <property type="match status" value="1"/>
</dbReference>
<comment type="similarity">
    <text evidence="1">Belongs to the prefoldin subunit beta family.</text>
</comment>
<evidence type="ECO:0000313" key="7">
    <source>
        <dbReference type="Proteomes" id="UP000078542"/>
    </source>
</evidence>
<dbReference type="GO" id="GO:0006457">
    <property type="term" value="P:protein folding"/>
    <property type="evidence" value="ECO:0007669"/>
    <property type="project" value="InterPro"/>
</dbReference>
<keyword evidence="7" id="KW-1185">Reference proteome</keyword>
<comment type="function">
    <text evidence="4">Binds specifically to cytosolic chaperonin (c-CPN) and transfers target proteins to it. Binds to nascent polypeptide chain and promotes folding in an environment in which there are many competing pathways for nonnative proteins.</text>
</comment>
<keyword evidence="3" id="KW-0143">Chaperone</keyword>
<dbReference type="EMBL" id="KQ978095">
    <property type="protein sequence ID" value="KYM97023.1"/>
    <property type="molecule type" value="Genomic_DNA"/>
</dbReference>
<dbReference type="Pfam" id="PF01920">
    <property type="entry name" value="Prefoldin_2"/>
    <property type="match status" value="1"/>
</dbReference>
<dbReference type="GO" id="GO:0016272">
    <property type="term" value="C:prefoldin complex"/>
    <property type="evidence" value="ECO:0007669"/>
    <property type="project" value="InterPro"/>
</dbReference>
<evidence type="ECO:0000256" key="2">
    <source>
        <dbReference type="ARBA" id="ARBA00011695"/>
    </source>
</evidence>
<keyword evidence="5" id="KW-0175">Coiled coil</keyword>
<evidence type="ECO:0000256" key="4">
    <source>
        <dbReference type="ARBA" id="ARBA00024667"/>
    </source>
</evidence>
<feature type="coiled-coil region" evidence="5">
    <location>
        <begin position="25"/>
        <end position="59"/>
    </location>
</feature>
<organism evidence="6 7">
    <name type="scientific">Cyphomyrmex costatus</name>
    <dbReference type="NCBI Taxonomy" id="456900"/>
    <lineage>
        <taxon>Eukaryota</taxon>
        <taxon>Metazoa</taxon>
        <taxon>Ecdysozoa</taxon>
        <taxon>Arthropoda</taxon>
        <taxon>Hexapoda</taxon>
        <taxon>Insecta</taxon>
        <taxon>Pterygota</taxon>
        <taxon>Neoptera</taxon>
        <taxon>Endopterygota</taxon>
        <taxon>Hymenoptera</taxon>
        <taxon>Apocrita</taxon>
        <taxon>Aculeata</taxon>
        <taxon>Formicoidea</taxon>
        <taxon>Formicidae</taxon>
        <taxon>Myrmicinae</taxon>
        <taxon>Cyphomyrmex</taxon>
    </lineage>
</organism>
<evidence type="ECO:0000256" key="3">
    <source>
        <dbReference type="ARBA" id="ARBA00023186"/>
    </source>
</evidence>
<evidence type="ECO:0000256" key="5">
    <source>
        <dbReference type="SAM" id="Coils"/>
    </source>
</evidence>
<dbReference type="KEGG" id="ccoa:108778862"/>
<gene>
    <name evidence="6" type="ORF">ALC62_12288</name>
</gene>
<dbReference type="OrthoDB" id="29646at2759"/>
<evidence type="ECO:0000313" key="6">
    <source>
        <dbReference type="EMBL" id="KYM97023.1"/>
    </source>
</evidence>
<dbReference type="GO" id="GO:0051082">
    <property type="term" value="F:unfolded protein binding"/>
    <property type="evidence" value="ECO:0007669"/>
    <property type="project" value="InterPro"/>
</dbReference>
<dbReference type="InterPro" id="IPR027235">
    <property type="entry name" value="PFD2"/>
</dbReference>
<protein>
    <submittedName>
        <fullName evidence="6">Prefoldin subunit 2</fullName>
    </submittedName>
</protein>
<dbReference type="PANTHER" id="PTHR13303">
    <property type="entry name" value="PREFOLDIN SUBUNIT 2"/>
    <property type="match status" value="1"/>
</dbReference>
<dbReference type="InterPro" id="IPR002777">
    <property type="entry name" value="PFD_beta-like"/>
</dbReference>
<dbReference type="STRING" id="456900.A0A151IBK7"/>
<dbReference type="CDD" id="cd23163">
    <property type="entry name" value="Prefoldin_2"/>
    <property type="match status" value="1"/>
</dbReference>
<name>A0A151IBK7_9HYME</name>
<dbReference type="Gene3D" id="1.10.287.370">
    <property type="match status" value="1"/>
</dbReference>
<reference evidence="6 7" key="1">
    <citation type="submission" date="2016-03" db="EMBL/GenBank/DDBJ databases">
        <title>Cyphomyrmex costatus WGS genome.</title>
        <authorList>
            <person name="Nygaard S."/>
            <person name="Hu H."/>
            <person name="Boomsma J."/>
            <person name="Zhang G."/>
        </authorList>
    </citation>
    <scope>NUCLEOTIDE SEQUENCE [LARGE SCALE GENOMIC DNA]</scope>
    <source>
        <strain evidence="6">MS0001</strain>
        <tissue evidence="6">Whole body</tissue>
    </source>
</reference>
<proteinExistence type="inferred from homology"/>
<dbReference type="SUPFAM" id="SSF46579">
    <property type="entry name" value="Prefoldin"/>
    <property type="match status" value="1"/>
</dbReference>
<accession>A0A151IBK7</accession>
<sequence length="151" mass="17619">MASEKKPAKTPSKREKTAEEILTEFQSLRNEQRMLANKLSEMEMELNEHKIVIDTLKNVDPKRKCYRMIGGLLCERTVEDVMPALVTNKEQLMKVIDALNDQVTKKGIEINEYKEKHNIRIRGQDDLQQQEEDNNNKEDKRKAIVVNPIEI</sequence>
<feature type="coiled-coil region" evidence="5">
    <location>
        <begin position="96"/>
        <end position="147"/>
    </location>
</feature>